<dbReference type="Gene3D" id="3.40.800.10">
    <property type="entry name" value="Ureohydrolase domain"/>
    <property type="match status" value="1"/>
</dbReference>
<dbReference type="GO" id="GO:0030145">
    <property type="term" value="F:manganese ion binding"/>
    <property type="evidence" value="ECO:0007669"/>
    <property type="project" value="TreeGrafter"/>
</dbReference>
<dbReference type="Pfam" id="PF00491">
    <property type="entry name" value="Arginase"/>
    <property type="match status" value="1"/>
</dbReference>
<dbReference type="KEGG" id="plw:D5F53_12610"/>
<evidence type="ECO:0000313" key="6">
    <source>
        <dbReference type="Proteomes" id="UP000266552"/>
    </source>
</evidence>
<dbReference type="InterPro" id="IPR006035">
    <property type="entry name" value="Ureohydrolase"/>
</dbReference>
<organism evidence="5 6">
    <name type="scientific">Paenibacillus lautus</name>
    <name type="common">Bacillus lautus</name>
    <dbReference type="NCBI Taxonomy" id="1401"/>
    <lineage>
        <taxon>Bacteria</taxon>
        <taxon>Bacillati</taxon>
        <taxon>Bacillota</taxon>
        <taxon>Bacilli</taxon>
        <taxon>Bacillales</taxon>
        <taxon>Paenibacillaceae</taxon>
        <taxon>Paenibacillus</taxon>
    </lineage>
</organism>
<dbReference type="PANTHER" id="PTHR43782">
    <property type="entry name" value="ARGINASE"/>
    <property type="match status" value="1"/>
</dbReference>
<dbReference type="PROSITE" id="PS51409">
    <property type="entry name" value="ARGINASE_2"/>
    <property type="match status" value="1"/>
</dbReference>
<dbReference type="RefSeq" id="WP_119847989.1">
    <property type="nucleotide sequence ID" value="NZ_CP032412.1"/>
</dbReference>
<proteinExistence type="inferred from homology"/>
<keyword evidence="6" id="KW-1185">Reference proteome</keyword>
<evidence type="ECO:0000256" key="1">
    <source>
        <dbReference type="ARBA" id="ARBA00022723"/>
    </source>
</evidence>
<evidence type="ECO:0000313" key="5">
    <source>
        <dbReference type="EMBL" id="AYB44084.1"/>
    </source>
</evidence>
<dbReference type="GO" id="GO:0005829">
    <property type="term" value="C:cytosol"/>
    <property type="evidence" value="ECO:0007669"/>
    <property type="project" value="TreeGrafter"/>
</dbReference>
<evidence type="ECO:0000256" key="2">
    <source>
        <dbReference type="ARBA" id="ARBA00022801"/>
    </source>
</evidence>
<dbReference type="EMBL" id="CP032412">
    <property type="protein sequence ID" value="AYB44084.1"/>
    <property type="molecule type" value="Genomic_DNA"/>
</dbReference>
<evidence type="ECO:0000256" key="4">
    <source>
        <dbReference type="PROSITE-ProRule" id="PRU00742"/>
    </source>
</evidence>
<dbReference type="CDD" id="cd09999">
    <property type="entry name" value="Arginase-like_1"/>
    <property type="match status" value="1"/>
</dbReference>
<protein>
    <submittedName>
        <fullName evidence="5">Arginase family protein</fullName>
    </submittedName>
</protein>
<keyword evidence="3" id="KW-0464">Manganese</keyword>
<reference evidence="5 6" key="1">
    <citation type="submission" date="2018-09" db="EMBL/GenBank/DDBJ databases">
        <title>Genome Sequence of Paenibacillus lautus Strain E7593-69, Azo Dye-Degrading Bacteria, Isolated from Commercial Tattoo Inks.</title>
        <authorList>
            <person name="Nho S.W."/>
            <person name="Kim S.-J."/>
            <person name="Kweon O."/>
            <person name="Cerniglia C.E."/>
        </authorList>
    </citation>
    <scope>NUCLEOTIDE SEQUENCE [LARGE SCALE GENOMIC DNA]</scope>
    <source>
        <strain evidence="5 6">E7593-69</strain>
    </source>
</reference>
<dbReference type="GO" id="GO:0004053">
    <property type="term" value="F:arginase activity"/>
    <property type="evidence" value="ECO:0007669"/>
    <property type="project" value="TreeGrafter"/>
</dbReference>
<dbReference type="SUPFAM" id="SSF52768">
    <property type="entry name" value="Arginase/deacetylase"/>
    <property type="match status" value="1"/>
</dbReference>
<sequence length="306" mass="34296">MTKKTKTIRLLMPQWQGGNNPNYSFGAELLAWLAPDNDQPLIHVPVQAYDGKPLENENGMNGRTQLLEQLKAAHHLIHAHKPDRIVMFGGDCLVEQAPFAYLNERYDGELGLIWIDAHSDLVRYVGYDNGHTVPLGNLLGEGDEEFAEHVNIPLKPENVFIAGLATPTEQEAKVISEGFQKLGIRFAEQDTDMIQRLGIRTAGTEELKNSTAPIKAWIKERGIKHLAIHLDLDVLDPKAFRSLLFANPEEPFNLSPQGTMQLPQLLHLLKELSEETDVVGLGITEHLPWDSIYLKKLLGEMPILNN</sequence>
<dbReference type="Proteomes" id="UP000266552">
    <property type="component" value="Chromosome"/>
</dbReference>
<keyword evidence="2" id="KW-0378">Hydrolase</keyword>
<gene>
    <name evidence="5" type="ORF">D5F53_12610</name>
</gene>
<dbReference type="AlphaFoldDB" id="A0A385TN49"/>
<comment type="similarity">
    <text evidence="4">Belongs to the arginase family.</text>
</comment>
<name>A0A385TN49_PAELA</name>
<evidence type="ECO:0000256" key="3">
    <source>
        <dbReference type="ARBA" id="ARBA00023211"/>
    </source>
</evidence>
<dbReference type="InterPro" id="IPR023696">
    <property type="entry name" value="Ureohydrolase_dom_sf"/>
</dbReference>
<dbReference type="PANTHER" id="PTHR43782:SF3">
    <property type="entry name" value="ARGINASE"/>
    <property type="match status" value="1"/>
</dbReference>
<keyword evidence="1" id="KW-0479">Metal-binding</keyword>
<accession>A0A385TN49</accession>